<reference evidence="2" key="1">
    <citation type="submission" date="2023-03" db="EMBL/GenBank/DDBJ databases">
        <title>Massive genome expansion in bonnet fungi (Mycena s.s.) driven by repeated elements and novel gene families across ecological guilds.</title>
        <authorList>
            <consortium name="Lawrence Berkeley National Laboratory"/>
            <person name="Harder C.B."/>
            <person name="Miyauchi S."/>
            <person name="Viragh M."/>
            <person name="Kuo A."/>
            <person name="Thoen E."/>
            <person name="Andreopoulos B."/>
            <person name="Lu D."/>
            <person name="Skrede I."/>
            <person name="Drula E."/>
            <person name="Henrissat B."/>
            <person name="Morin E."/>
            <person name="Kohler A."/>
            <person name="Barry K."/>
            <person name="LaButti K."/>
            <person name="Morin E."/>
            <person name="Salamov A."/>
            <person name="Lipzen A."/>
            <person name="Mereny Z."/>
            <person name="Hegedus B."/>
            <person name="Baldrian P."/>
            <person name="Stursova M."/>
            <person name="Weitz H."/>
            <person name="Taylor A."/>
            <person name="Grigoriev I.V."/>
            <person name="Nagy L.G."/>
            <person name="Martin F."/>
            <person name="Kauserud H."/>
        </authorList>
    </citation>
    <scope>NUCLEOTIDE SEQUENCE</scope>
    <source>
        <strain evidence="2">9144</strain>
    </source>
</reference>
<accession>A0AAD6YHC5</accession>
<organism evidence="2 3">
    <name type="scientific">Mycena pura</name>
    <dbReference type="NCBI Taxonomy" id="153505"/>
    <lineage>
        <taxon>Eukaryota</taxon>
        <taxon>Fungi</taxon>
        <taxon>Dikarya</taxon>
        <taxon>Basidiomycota</taxon>
        <taxon>Agaricomycotina</taxon>
        <taxon>Agaricomycetes</taxon>
        <taxon>Agaricomycetidae</taxon>
        <taxon>Agaricales</taxon>
        <taxon>Marasmiineae</taxon>
        <taxon>Mycenaceae</taxon>
        <taxon>Mycena</taxon>
    </lineage>
</organism>
<gene>
    <name evidence="2" type="ORF">GGX14DRAFT_391086</name>
</gene>
<feature type="compositionally biased region" description="Basic and acidic residues" evidence="1">
    <location>
        <begin position="51"/>
        <end position="81"/>
    </location>
</feature>
<dbReference type="AlphaFoldDB" id="A0AAD6YHC5"/>
<feature type="region of interest" description="Disordered" evidence="1">
    <location>
        <begin position="31"/>
        <end position="89"/>
    </location>
</feature>
<keyword evidence="3" id="KW-1185">Reference proteome</keyword>
<sequence>MNRKTFPYGKFHEAIIFGAIWRPAEEVKYSDSQKNQGISLSRDVFSPGQKQKCETDGRRPENNKQRPNRVDKGSVGEEPRTSDSSGASAAWCSRGGTFGGYRGVAGNLYYLLFFAGQPVDKGEELVTMYAACLIRDATLVTTARSAGAAPLERMGTRQQMREDKAASGRCQVWESRKIDELRRTPTTSRWSGGLREPRRHGLLLVVSTTIAPRAPHSAAAHVKNGVGSTNISKSELAYRATHFGRPATNLSRRTRHVCVEQDLPHVPAACNPHISPTRVREPSMYKRGPRPRGSRATCAFLTCLCSPDVLRIPGYIIADLPPAVKQMLLDPACTDEYDTKGGNSSVASSTSTSADVLLLPAADTGDRDGQRRAPMGTVAVFAPGPGSLFRIASLWHRTAFKPWLDIDIVKVASGIHMLCPARSNHLDKHCVDSPPWTRADLLPAQLGMGANLSTVAQICVVVLSQGLNAVICEFLIGATLVSSNLSSNQRVLLLQSKILNLSARHISTDFHFVQSEGVIWFS</sequence>
<evidence type="ECO:0000313" key="2">
    <source>
        <dbReference type="EMBL" id="KAJ7217282.1"/>
    </source>
</evidence>
<evidence type="ECO:0000256" key="1">
    <source>
        <dbReference type="SAM" id="MobiDB-lite"/>
    </source>
</evidence>
<evidence type="ECO:0000313" key="3">
    <source>
        <dbReference type="Proteomes" id="UP001219525"/>
    </source>
</evidence>
<comment type="caution">
    <text evidence="2">The sequence shown here is derived from an EMBL/GenBank/DDBJ whole genome shotgun (WGS) entry which is preliminary data.</text>
</comment>
<dbReference type="Proteomes" id="UP001219525">
    <property type="component" value="Unassembled WGS sequence"/>
</dbReference>
<name>A0AAD6YHC5_9AGAR</name>
<dbReference type="EMBL" id="JARJCW010000014">
    <property type="protein sequence ID" value="KAJ7217282.1"/>
    <property type="molecule type" value="Genomic_DNA"/>
</dbReference>
<protein>
    <submittedName>
        <fullName evidence="2">Uncharacterized protein</fullName>
    </submittedName>
</protein>
<feature type="region of interest" description="Disordered" evidence="1">
    <location>
        <begin position="269"/>
        <end position="291"/>
    </location>
</feature>
<proteinExistence type="predicted"/>